<dbReference type="GO" id="GO:0055085">
    <property type="term" value="P:transmembrane transport"/>
    <property type="evidence" value="ECO:0007669"/>
    <property type="project" value="InterPro"/>
</dbReference>
<gene>
    <name evidence="7" type="ORF">IAA66_04900</name>
</gene>
<dbReference type="InterPro" id="IPR000515">
    <property type="entry name" value="MetI-like"/>
</dbReference>
<reference evidence="7" key="1">
    <citation type="submission" date="2020-10" db="EMBL/GenBank/DDBJ databases">
        <authorList>
            <person name="Gilroy R."/>
        </authorList>
    </citation>
    <scope>NUCLEOTIDE SEQUENCE</scope>
    <source>
        <strain evidence="7">ChiHile30-977</strain>
    </source>
</reference>
<keyword evidence="3 5" id="KW-1133">Transmembrane helix</keyword>
<evidence type="ECO:0000256" key="5">
    <source>
        <dbReference type="RuleBase" id="RU363032"/>
    </source>
</evidence>
<feature type="transmembrane region" description="Helical" evidence="5">
    <location>
        <begin position="85"/>
        <end position="108"/>
    </location>
</feature>
<evidence type="ECO:0000256" key="3">
    <source>
        <dbReference type="ARBA" id="ARBA00022989"/>
    </source>
</evidence>
<dbReference type="Proteomes" id="UP000886819">
    <property type="component" value="Unassembled WGS sequence"/>
</dbReference>
<dbReference type="EMBL" id="DVFI01000076">
    <property type="protein sequence ID" value="HIQ62911.1"/>
    <property type="molecule type" value="Genomic_DNA"/>
</dbReference>
<feature type="domain" description="ABC transmembrane type-1" evidence="6">
    <location>
        <begin position="86"/>
        <end position="301"/>
    </location>
</feature>
<feature type="transmembrane region" description="Helical" evidence="5">
    <location>
        <begin position="25"/>
        <end position="44"/>
    </location>
</feature>
<reference evidence="7" key="2">
    <citation type="journal article" date="2021" name="PeerJ">
        <title>Extensive microbial diversity within the chicken gut microbiome revealed by metagenomics and culture.</title>
        <authorList>
            <person name="Gilroy R."/>
            <person name="Ravi A."/>
            <person name="Getino M."/>
            <person name="Pursley I."/>
            <person name="Horton D.L."/>
            <person name="Alikhan N.F."/>
            <person name="Baker D."/>
            <person name="Gharbi K."/>
            <person name="Hall N."/>
            <person name="Watson M."/>
            <person name="Adriaenssens E.M."/>
            <person name="Foster-Nyarko E."/>
            <person name="Jarju S."/>
            <person name="Secka A."/>
            <person name="Antonio M."/>
            <person name="Oren A."/>
            <person name="Chaudhuri R.R."/>
            <person name="La Ragione R."/>
            <person name="Hildebrand F."/>
            <person name="Pallen M.J."/>
        </authorList>
    </citation>
    <scope>NUCLEOTIDE SEQUENCE</scope>
    <source>
        <strain evidence="7">ChiHile30-977</strain>
    </source>
</reference>
<evidence type="ECO:0000256" key="1">
    <source>
        <dbReference type="ARBA" id="ARBA00004141"/>
    </source>
</evidence>
<dbReference type="GO" id="GO:0005886">
    <property type="term" value="C:plasma membrane"/>
    <property type="evidence" value="ECO:0007669"/>
    <property type="project" value="UniProtKB-SubCell"/>
</dbReference>
<keyword evidence="2 5" id="KW-0812">Transmembrane</keyword>
<protein>
    <submittedName>
        <fullName evidence="7">Sugar ABC transporter permease</fullName>
    </submittedName>
</protein>
<dbReference type="InterPro" id="IPR035906">
    <property type="entry name" value="MetI-like_sf"/>
</dbReference>
<feature type="transmembrane region" description="Helical" evidence="5">
    <location>
        <begin position="280"/>
        <end position="301"/>
    </location>
</feature>
<feature type="transmembrane region" description="Helical" evidence="5">
    <location>
        <begin position="225"/>
        <end position="248"/>
    </location>
</feature>
<evidence type="ECO:0000313" key="7">
    <source>
        <dbReference type="EMBL" id="HIQ62911.1"/>
    </source>
</evidence>
<dbReference type="CDD" id="cd06261">
    <property type="entry name" value="TM_PBP2"/>
    <property type="match status" value="1"/>
</dbReference>
<sequence length="314" mass="35857">MTALSTRTAMSTRRERLGRYLARNWQLYLLLLPVVAYFIVFHYLPMYGLQIAFRNYSVRLGFWRSQWVGLEHFERFFRSYYSTQVIANTILISVYSLAVGMPLPILLAILMNEVRNKAFKRTVQTVTYAPYFISTVVMCSMIYLFLSPQSGVINRLLMALGGESIYFMGKPALFKTIYVLTGVWQYTGWNSIIYMAALSGIDPQLHEAAMIDGAGRFRRIWHINLPGLIPTMVILLILNSGSLMTVGFEKIFLLQNDLNRSASEVISTLVYNQGLIQHDYSYSAAVSLFNSVVNCILLVTVNQIARRVSETSLW</sequence>
<dbReference type="Gene3D" id="1.10.3720.10">
    <property type="entry name" value="MetI-like"/>
    <property type="match status" value="1"/>
</dbReference>
<accession>A0A9D0YWY7</accession>
<proteinExistence type="inferred from homology"/>
<evidence type="ECO:0000259" key="6">
    <source>
        <dbReference type="PROSITE" id="PS50928"/>
    </source>
</evidence>
<keyword evidence="5" id="KW-0813">Transport</keyword>
<keyword evidence="4 5" id="KW-0472">Membrane</keyword>
<comment type="subcellular location">
    <subcellularLocation>
        <location evidence="5">Cell membrane</location>
        <topology evidence="5">Multi-pass membrane protein</topology>
    </subcellularLocation>
    <subcellularLocation>
        <location evidence="1">Membrane</location>
        <topology evidence="1">Multi-pass membrane protein</topology>
    </subcellularLocation>
</comment>
<dbReference type="Pfam" id="PF00528">
    <property type="entry name" value="BPD_transp_1"/>
    <property type="match status" value="1"/>
</dbReference>
<comment type="caution">
    <text evidence="7">The sequence shown here is derived from an EMBL/GenBank/DDBJ whole genome shotgun (WGS) entry which is preliminary data.</text>
</comment>
<evidence type="ECO:0000256" key="4">
    <source>
        <dbReference type="ARBA" id="ARBA00023136"/>
    </source>
</evidence>
<evidence type="ECO:0000313" key="8">
    <source>
        <dbReference type="Proteomes" id="UP000886819"/>
    </source>
</evidence>
<dbReference type="PANTHER" id="PTHR43496:SF1">
    <property type="entry name" value="POLYGALACTURONAN_RHAMNOGALACTURONAN TRANSPORT SYSTEM PERMEASE PROTEIN YTEP"/>
    <property type="match status" value="1"/>
</dbReference>
<dbReference type="PROSITE" id="PS50928">
    <property type="entry name" value="ABC_TM1"/>
    <property type="match status" value="1"/>
</dbReference>
<evidence type="ECO:0000256" key="2">
    <source>
        <dbReference type="ARBA" id="ARBA00022692"/>
    </source>
</evidence>
<feature type="transmembrane region" description="Helical" evidence="5">
    <location>
        <begin position="128"/>
        <end position="146"/>
    </location>
</feature>
<dbReference type="SUPFAM" id="SSF161098">
    <property type="entry name" value="MetI-like"/>
    <property type="match status" value="1"/>
</dbReference>
<dbReference type="AlphaFoldDB" id="A0A9D0YWY7"/>
<dbReference type="PANTHER" id="PTHR43496">
    <property type="entry name" value="PROTEIN LPLB"/>
    <property type="match status" value="1"/>
</dbReference>
<comment type="similarity">
    <text evidence="5">Belongs to the binding-protein-dependent transport system permease family.</text>
</comment>
<organism evidence="7 8">
    <name type="scientific">Candidatus Avichristensenella intestinipullorum</name>
    <dbReference type="NCBI Taxonomy" id="2840693"/>
    <lineage>
        <taxon>Bacteria</taxon>
        <taxon>Bacillati</taxon>
        <taxon>Bacillota</taxon>
        <taxon>Clostridia</taxon>
        <taxon>Candidatus Avichristensenella</taxon>
    </lineage>
</organism>
<name>A0A9D0YWY7_9FIRM</name>